<sequence>MVDRAQQMQHLLAESLPINRSSHLSSNLGYKEQAAISQRESIPMENHTTCKHLHAQTTSYFGSRQRSK</sequence>
<keyword evidence="2" id="KW-1185">Reference proteome</keyword>
<evidence type="ECO:0000313" key="2">
    <source>
        <dbReference type="Proteomes" id="UP000607653"/>
    </source>
</evidence>
<evidence type="ECO:0000313" key="1">
    <source>
        <dbReference type="EMBL" id="DAD19935.1"/>
    </source>
</evidence>
<dbReference type="Proteomes" id="UP000607653">
    <property type="component" value="Unassembled WGS sequence"/>
</dbReference>
<protein>
    <submittedName>
        <fullName evidence="1">Uncharacterized protein</fullName>
    </submittedName>
</protein>
<accession>A0A822XMD7</accession>
<comment type="caution">
    <text evidence="1">The sequence shown here is derived from an EMBL/GenBank/DDBJ whole genome shotgun (WGS) entry which is preliminary data.</text>
</comment>
<reference evidence="1 2" key="1">
    <citation type="journal article" date="2020" name="Mol. Biol. Evol.">
        <title>Distinct Expression and Methylation Patterns for Genes with Different Fates following a Single Whole-Genome Duplication in Flowering Plants.</title>
        <authorList>
            <person name="Shi T."/>
            <person name="Rahmani R.S."/>
            <person name="Gugger P.F."/>
            <person name="Wang M."/>
            <person name="Li H."/>
            <person name="Zhang Y."/>
            <person name="Li Z."/>
            <person name="Wang Q."/>
            <person name="Van de Peer Y."/>
            <person name="Marchal K."/>
            <person name="Chen J."/>
        </authorList>
    </citation>
    <scope>NUCLEOTIDE SEQUENCE [LARGE SCALE GENOMIC DNA]</scope>
    <source>
        <tissue evidence="1">Leaf</tissue>
    </source>
</reference>
<dbReference type="EMBL" id="DUZY01000001">
    <property type="protein sequence ID" value="DAD19935.1"/>
    <property type="molecule type" value="Genomic_DNA"/>
</dbReference>
<proteinExistence type="predicted"/>
<gene>
    <name evidence="1" type="ORF">HUJ06_021398</name>
</gene>
<organism evidence="1 2">
    <name type="scientific">Nelumbo nucifera</name>
    <name type="common">Sacred lotus</name>
    <dbReference type="NCBI Taxonomy" id="4432"/>
    <lineage>
        <taxon>Eukaryota</taxon>
        <taxon>Viridiplantae</taxon>
        <taxon>Streptophyta</taxon>
        <taxon>Embryophyta</taxon>
        <taxon>Tracheophyta</taxon>
        <taxon>Spermatophyta</taxon>
        <taxon>Magnoliopsida</taxon>
        <taxon>Proteales</taxon>
        <taxon>Nelumbonaceae</taxon>
        <taxon>Nelumbo</taxon>
    </lineage>
</organism>
<name>A0A822XMD7_NELNU</name>
<dbReference type="AlphaFoldDB" id="A0A822XMD7"/>